<feature type="region of interest" description="Disordered" evidence="1">
    <location>
        <begin position="132"/>
        <end position="174"/>
    </location>
</feature>
<proteinExistence type="predicted"/>
<evidence type="ECO:0000313" key="3">
    <source>
        <dbReference type="Proteomes" id="UP000266723"/>
    </source>
</evidence>
<protein>
    <submittedName>
        <fullName evidence="2">Uncharacterized protein</fullName>
    </submittedName>
</protein>
<keyword evidence="3" id="KW-1185">Reference proteome</keyword>
<accession>A0ABQ7E3Q8</accession>
<comment type="caution">
    <text evidence="2">The sequence shown here is derived from an EMBL/GenBank/DDBJ whole genome shotgun (WGS) entry which is preliminary data.</text>
</comment>
<evidence type="ECO:0000313" key="2">
    <source>
        <dbReference type="EMBL" id="KAF3591451.1"/>
    </source>
</evidence>
<feature type="non-terminal residue" evidence="2">
    <location>
        <position position="174"/>
    </location>
</feature>
<dbReference type="EMBL" id="QGKV02000299">
    <property type="protein sequence ID" value="KAF3591451.1"/>
    <property type="molecule type" value="Genomic_DNA"/>
</dbReference>
<evidence type="ECO:0000256" key="1">
    <source>
        <dbReference type="SAM" id="MobiDB-lite"/>
    </source>
</evidence>
<feature type="compositionally biased region" description="Basic and acidic residues" evidence="1">
    <location>
        <begin position="146"/>
        <end position="174"/>
    </location>
</feature>
<reference evidence="2 3" key="1">
    <citation type="journal article" date="2020" name="BMC Genomics">
        <title>Intraspecific diversification of the crop wild relative Brassica cretica Lam. using demographic model selection.</title>
        <authorList>
            <person name="Kioukis A."/>
            <person name="Michalopoulou V.A."/>
            <person name="Briers L."/>
            <person name="Pirintsos S."/>
            <person name="Studholme D.J."/>
            <person name="Pavlidis P."/>
            <person name="Sarris P.F."/>
        </authorList>
    </citation>
    <scope>NUCLEOTIDE SEQUENCE [LARGE SCALE GENOMIC DNA]</scope>
    <source>
        <strain evidence="3">cv. PFS-1207/04</strain>
    </source>
</reference>
<name>A0ABQ7E3Q8_BRACR</name>
<dbReference type="Proteomes" id="UP000266723">
    <property type="component" value="Unassembled WGS sequence"/>
</dbReference>
<organism evidence="2 3">
    <name type="scientific">Brassica cretica</name>
    <name type="common">Mustard</name>
    <dbReference type="NCBI Taxonomy" id="69181"/>
    <lineage>
        <taxon>Eukaryota</taxon>
        <taxon>Viridiplantae</taxon>
        <taxon>Streptophyta</taxon>
        <taxon>Embryophyta</taxon>
        <taxon>Tracheophyta</taxon>
        <taxon>Spermatophyta</taxon>
        <taxon>Magnoliopsida</taxon>
        <taxon>eudicotyledons</taxon>
        <taxon>Gunneridae</taxon>
        <taxon>Pentapetalae</taxon>
        <taxon>rosids</taxon>
        <taxon>malvids</taxon>
        <taxon>Brassicales</taxon>
        <taxon>Brassicaceae</taxon>
        <taxon>Brassiceae</taxon>
        <taxon>Brassica</taxon>
    </lineage>
</organism>
<sequence length="174" mass="20187">MQEMISIMKNVKNCGTLGFRFFGSTKNSLNKSVRVLMKQRDRLEYLQRMFTDMVGVASVSFDYNNNPRVAKHHVSTSQGVVLLCVRVATVLEYFVFIQTTMELPLGFDQLIRTEYRSSLRMKDKYKAFDKEHLNRDARGHTKQKKREAEYPREDFSASKDDIAISEKKTKAGEV</sequence>
<gene>
    <name evidence="2" type="ORF">DY000_02022142</name>
</gene>